<name>A0A1M5Q2K6_9FLAO</name>
<evidence type="ECO:0000313" key="2">
    <source>
        <dbReference type="Proteomes" id="UP000184532"/>
    </source>
</evidence>
<protein>
    <submittedName>
        <fullName evidence="1">Uncharacterized protein</fullName>
    </submittedName>
</protein>
<accession>A0A1M5Q2K6</accession>
<proteinExistence type="predicted"/>
<keyword evidence="2" id="KW-1185">Reference proteome</keyword>
<organism evidence="1 2">
    <name type="scientific">Flagellimonas flava</name>
    <dbReference type="NCBI Taxonomy" id="570519"/>
    <lineage>
        <taxon>Bacteria</taxon>
        <taxon>Pseudomonadati</taxon>
        <taxon>Bacteroidota</taxon>
        <taxon>Flavobacteriia</taxon>
        <taxon>Flavobacteriales</taxon>
        <taxon>Flavobacteriaceae</taxon>
        <taxon>Flagellimonas</taxon>
    </lineage>
</organism>
<gene>
    <name evidence="1" type="ORF">SAMN04488116_3491</name>
</gene>
<reference evidence="2" key="1">
    <citation type="submission" date="2016-11" db="EMBL/GenBank/DDBJ databases">
        <authorList>
            <person name="Varghese N."/>
            <person name="Submissions S."/>
        </authorList>
    </citation>
    <scope>NUCLEOTIDE SEQUENCE [LARGE SCALE GENOMIC DNA]</scope>
    <source>
        <strain evidence="2">DSM 22638</strain>
    </source>
</reference>
<evidence type="ECO:0000313" key="1">
    <source>
        <dbReference type="EMBL" id="SHH08314.1"/>
    </source>
</evidence>
<dbReference type="STRING" id="570519.SAMN04488116_3491"/>
<sequence>MTTYLLSFVLSMGLHAQEEINLDMLFGDWAVSYNESDENHLVLRNPKDKKLLSEEDRKIPYSFKITGDSLISKTKFPRQNSRGFFCPVGSSVKIDTIENYYTSEVWFLNYEKKALSYGIWFEVNTNSKNLSCAYKANYRIDKLRENYMKLTLLQEYVGEE</sequence>
<dbReference type="Proteomes" id="UP000184532">
    <property type="component" value="Unassembled WGS sequence"/>
</dbReference>
<dbReference type="RefSeq" id="WP_131819098.1">
    <property type="nucleotide sequence ID" value="NZ_FQWL01000010.1"/>
</dbReference>
<dbReference type="EMBL" id="FQWL01000010">
    <property type="protein sequence ID" value="SHH08314.1"/>
    <property type="molecule type" value="Genomic_DNA"/>
</dbReference>
<dbReference type="AlphaFoldDB" id="A0A1M5Q2K6"/>